<name>M7Z4J7_TRIUA</name>
<protein>
    <submittedName>
        <fullName evidence="1">Uncharacterized protein</fullName>
    </submittedName>
</protein>
<dbReference type="EMBL" id="KD137382">
    <property type="protein sequence ID" value="EMS58028.1"/>
    <property type="molecule type" value="Genomic_DNA"/>
</dbReference>
<dbReference type="eggNOG" id="ENOG502QSNX">
    <property type="taxonomic scope" value="Eukaryota"/>
</dbReference>
<dbReference type="PANTHER" id="PTHR36802">
    <property type="entry name" value="OS02G0815400 PROTEIN"/>
    <property type="match status" value="1"/>
</dbReference>
<evidence type="ECO:0000313" key="1">
    <source>
        <dbReference type="EMBL" id="EMS58028.1"/>
    </source>
</evidence>
<dbReference type="STRING" id="4572.M7Z4J7"/>
<sequence>MANTEASNNLAKQLPSMAPYLTASAKSGTDLICILVGFVFYMTCVAFGKRLASAGKKFQTMGQYGNGEFKKISETMIKIGKVLSKRPVIQAEVEATKEKRKLKFAGAEFELTAQNAYIGAAVGLVFGFFSWQLAQGVQSSPDDSQPLKVPLLLLGYTSTALSAAAAVGLVVLALQMNPEDKSD</sequence>
<dbReference type="PANTHER" id="PTHR36802:SF1">
    <property type="entry name" value="OS02G0815400 PROTEIN"/>
    <property type="match status" value="1"/>
</dbReference>
<gene>
    <name evidence="1" type="ORF">TRIUR3_03556</name>
</gene>
<organism evidence="1">
    <name type="scientific">Triticum urartu</name>
    <name type="common">Red wild einkorn</name>
    <name type="synonym">Crithodium urartu</name>
    <dbReference type="NCBI Taxonomy" id="4572"/>
    <lineage>
        <taxon>Eukaryota</taxon>
        <taxon>Viridiplantae</taxon>
        <taxon>Streptophyta</taxon>
        <taxon>Embryophyta</taxon>
        <taxon>Tracheophyta</taxon>
        <taxon>Spermatophyta</taxon>
        <taxon>Magnoliopsida</taxon>
        <taxon>Liliopsida</taxon>
        <taxon>Poales</taxon>
        <taxon>Poaceae</taxon>
        <taxon>BOP clade</taxon>
        <taxon>Pooideae</taxon>
        <taxon>Triticodae</taxon>
        <taxon>Triticeae</taxon>
        <taxon>Triticinae</taxon>
        <taxon>Triticum</taxon>
    </lineage>
</organism>
<dbReference type="OMA" id="YMTCVAF"/>
<proteinExistence type="predicted"/>
<dbReference type="AlphaFoldDB" id="M7Z4J7"/>
<accession>M7Z4J7</accession>
<reference evidence="1" key="1">
    <citation type="journal article" date="2013" name="Nature">
        <title>Draft genome of the wheat A-genome progenitor Triticum urartu.</title>
        <authorList>
            <person name="Ling H.Q."/>
            <person name="Zhao S."/>
            <person name="Liu D."/>
            <person name="Wang J."/>
            <person name="Sun H."/>
            <person name="Zhang C."/>
            <person name="Fan H."/>
            <person name="Li D."/>
            <person name="Dong L."/>
            <person name="Tao Y."/>
            <person name="Gao C."/>
            <person name="Wu H."/>
            <person name="Li Y."/>
            <person name="Cui Y."/>
            <person name="Guo X."/>
            <person name="Zheng S."/>
            <person name="Wang B."/>
            <person name="Yu K."/>
            <person name="Liang Q."/>
            <person name="Yang W."/>
            <person name="Lou X."/>
            <person name="Chen J."/>
            <person name="Feng M."/>
            <person name="Jian J."/>
            <person name="Zhang X."/>
            <person name="Luo G."/>
            <person name="Jiang Y."/>
            <person name="Liu J."/>
            <person name="Wang Z."/>
            <person name="Sha Y."/>
            <person name="Zhang B."/>
            <person name="Wu H."/>
            <person name="Tang D."/>
            <person name="Shen Q."/>
            <person name="Xue P."/>
            <person name="Zou S."/>
            <person name="Wang X."/>
            <person name="Liu X."/>
            <person name="Wang F."/>
            <person name="Yang Y."/>
            <person name="An X."/>
            <person name="Dong Z."/>
            <person name="Zhang K."/>
            <person name="Zhang X."/>
            <person name="Luo M.C."/>
            <person name="Dvorak J."/>
            <person name="Tong Y."/>
            <person name="Wang J."/>
            <person name="Yang H."/>
            <person name="Li Z."/>
            <person name="Wang D."/>
            <person name="Zhang A."/>
            <person name="Wang J."/>
        </authorList>
    </citation>
    <scope>NUCLEOTIDE SEQUENCE</scope>
</reference>
<dbReference type="GO" id="GO:0009507">
    <property type="term" value="C:chloroplast"/>
    <property type="evidence" value="ECO:0007669"/>
    <property type="project" value="TreeGrafter"/>
</dbReference>